<keyword evidence="1" id="KW-0472">Membrane</keyword>
<evidence type="ECO:0008006" key="4">
    <source>
        <dbReference type="Google" id="ProtNLM"/>
    </source>
</evidence>
<evidence type="ECO:0000313" key="3">
    <source>
        <dbReference type="Proteomes" id="UP000596049"/>
    </source>
</evidence>
<gene>
    <name evidence="2" type="ORF">FJQ98_26395</name>
</gene>
<feature type="transmembrane region" description="Helical" evidence="1">
    <location>
        <begin position="38"/>
        <end position="60"/>
    </location>
</feature>
<feature type="transmembrane region" description="Helical" evidence="1">
    <location>
        <begin position="146"/>
        <end position="171"/>
    </location>
</feature>
<keyword evidence="1" id="KW-1133">Transmembrane helix</keyword>
<dbReference type="EMBL" id="CP067341">
    <property type="protein sequence ID" value="QQP12550.1"/>
    <property type="molecule type" value="Genomic_DNA"/>
</dbReference>
<evidence type="ECO:0000313" key="2">
    <source>
        <dbReference type="EMBL" id="QQP12550.1"/>
    </source>
</evidence>
<dbReference type="Proteomes" id="UP000596049">
    <property type="component" value="Chromosome"/>
</dbReference>
<sequence length="606" mass="71535">MLHCIKYDLYHFFRQPKWSILFITSIIVSIVLPKNNLTSFSILPLMVYFVMTINLLFLFYGAEEARTEKKNFIIEQFKQLPLYNQMSINKLIIWGFITFGYYAIFYTTLLVYIHYNSTEQLTFYLFKTTLLYTFFMWFLPFYFSIIIGYIVFTFIPNIFSYIFMIFIWFLIMPYNSMLGFIPPSVGAWLINGDPNITSIPSFFPLENMHINNGIYVQRIFMLLILITTFILLRFRVTKVVKGGLFLLLTASVFIPFISPFVPQIINEQHFSLSGKDFEISNFKNKNAYSYNLDNYSFVIDHHKNRQELSYEVKFEIFSDFNEVHLALWDDFKIQKVLFNAEEINFEHKNNIVTISLPKSTGELTFLVETKEYLSVGPTTFELIGTTPWYPMNPLEAANPLNESRKEHYNIKFKNNDKVISNLSLDNTGDWKGYMYGPTLLKGEFITENKSTYPFFKNTDEIILNKQRVQSEIDKINKKLLTEVTMTCQNYYTLTTYPAFSANPDECYFFEDENLVQDSAILNQLFLNVGETSLFEAVYFDMITHESWINFLKNKYDPDQINKLLTYYPKLSKEEKNHLIIEWYQQTKGVLSLQQMVEDLEANNANR</sequence>
<feature type="transmembrane region" description="Helical" evidence="1">
    <location>
        <begin position="244"/>
        <end position="265"/>
    </location>
</feature>
<keyword evidence="1" id="KW-0812">Transmembrane</keyword>
<reference evidence="2 3" key="1">
    <citation type="submission" date="2020-01" db="EMBL/GenBank/DDBJ databases">
        <authorList>
            <person name="Liu G."/>
            <person name="Liu B."/>
        </authorList>
    </citation>
    <scope>NUCLEOTIDE SEQUENCE [LARGE SCALE GENOMIC DNA]</scope>
    <source>
        <strain evidence="2 3">FJAT-51161</strain>
    </source>
</reference>
<feature type="transmembrane region" description="Helical" evidence="1">
    <location>
        <begin position="12"/>
        <end position="32"/>
    </location>
</feature>
<feature type="transmembrane region" description="Helical" evidence="1">
    <location>
        <begin position="91"/>
        <end position="115"/>
    </location>
</feature>
<proteinExistence type="predicted"/>
<name>A0ABX7ARZ3_9BACI</name>
<dbReference type="RefSeq" id="WP_053595913.1">
    <property type="nucleotide sequence ID" value="NZ_CP067341.1"/>
</dbReference>
<organism evidence="2 3">
    <name type="scientific">Lysinibacillus agricola</name>
    <dbReference type="NCBI Taxonomy" id="2590012"/>
    <lineage>
        <taxon>Bacteria</taxon>
        <taxon>Bacillati</taxon>
        <taxon>Bacillota</taxon>
        <taxon>Bacilli</taxon>
        <taxon>Bacillales</taxon>
        <taxon>Bacillaceae</taxon>
        <taxon>Lysinibacillus</taxon>
    </lineage>
</organism>
<keyword evidence="3" id="KW-1185">Reference proteome</keyword>
<evidence type="ECO:0000256" key="1">
    <source>
        <dbReference type="SAM" id="Phobius"/>
    </source>
</evidence>
<feature type="transmembrane region" description="Helical" evidence="1">
    <location>
        <begin position="214"/>
        <end position="232"/>
    </location>
</feature>
<accession>A0ABX7ARZ3</accession>
<protein>
    <recommendedName>
        <fullName evidence="4">ABC transporter permease</fullName>
    </recommendedName>
</protein>